<sequence length="463" mass="49748">MSIVSHSSTIDELRQALGDKVSVNQTMREHHSKDESFHLATLPDAVVYATCTEDVATTLKICNRNRTPVVAFGAGTSLEGNSTPIYGGVSLDVSQMDKVLRISQEDLDCTLQPGVRRKQLNEILSTHGLFFPVDPGADATLGGMAATGASGTTTVKYGAMKQLVMSLTVVTPNGEVITTSRRARKTSAGYDLTHLFVGSEGTLGVITELTLRVFGIPEVIAAATMQFPSLRSAVDGVIEVIQYGIGVARIELLDADAVSAVNKYSDTNLPEQTLLLMEFHGSAESTAIDIAATREVLERHGGSGFVQTTDEAERRKLWQARHDTSLACRSLVKNAKNFATDVCVPISRLSDCIEETQADLVASKLFGPIIGHVGDGNFHVVLSVDPEDHQMVERMEQFHTRLVERALAMEGTCTGEHGIGMGKIDYLVDELGNEAVGVMATIKKALDPNGIMNPGKIIAGTFF</sequence>
<dbReference type="FunFam" id="1.10.45.10:FF:000001">
    <property type="entry name" value="D-lactate dehydrogenase mitochondrial"/>
    <property type="match status" value="1"/>
</dbReference>
<keyword evidence="4" id="KW-0285">Flavoprotein</keyword>
<dbReference type="Pfam" id="PF01565">
    <property type="entry name" value="FAD_binding_4"/>
    <property type="match status" value="1"/>
</dbReference>
<dbReference type="SUPFAM" id="SSF55103">
    <property type="entry name" value="FAD-linked oxidases, C-terminal domain"/>
    <property type="match status" value="1"/>
</dbReference>
<feature type="domain" description="FAD-binding PCMH-type" evidence="10">
    <location>
        <begin position="39"/>
        <end position="216"/>
    </location>
</feature>
<evidence type="ECO:0000256" key="5">
    <source>
        <dbReference type="ARBA" id="ARBA00022827"/>
    </source>
</evidence>
<keyword evidence="6" id="KW-0809">Transit peptide</keyword>
<dbReference type="FunFam" id="3.30.465.10:FF:000016">
    <property type="entry name" value="probable D-lactate dehydrogenase, mitochondrial"/>
    <property type="match status" value="1"/>
</dbReference>
<dbReference type="InterPro" id="IPR016166">
    <property type="entry name" value="FAD-bd_PCMH"/>
</dbReference>
<comment type="cofactor">
    <cofactor evidence="1">
        <name>FAD</name>
        <dbReference type="ChEBI" id="CHEBI:57692"/>
    </cofactor>
</comment>
<dbReference type="GO" id="GO:0008720">
    <property type="term" value="F:D-lactate dehydrogenase (NAD+) activity"/>
    <property type="evidence" value="ECO:0007669"/>
    <property type="project" value="TreeGrafter"/>
</dbReference>
<dbReference type="GO" id="GO:0071949">
    <property type="term" value="F:FAD binding"/>
    <property type="evidence" value="ECO:0007669"/>
    <property type="project" value="InterPro"/>
</dbReference>
<dbReference type="GO" id="GO:0004458">
    <property type="term" value="F:D-lactate dehydrogenase (cytochrome) activity"/>
    <property type="evidence" value="ECO:0007669"/>
    <property type="project" value="UniProtKB-EC"/>
</dbReference>
<dbReference type="InterPro" id="IPR004113">
    <property type="entry name" value="FAD-bd_oxidored_4_C"/>
</dbReference>
<dbReference type="InterPro" id="IPR016169">
    <property type="entry name" value="FAD-bd_PCMH_sub2"/>
</dbReference>
<dbReference type="Gene3D" id="3.30.70.2740">
    <property type="match status" value="1"/>
</dbReference>
<evidence type="ECO:0000256" key="9">
    <source>
        <dbReference type="ARBA" id="ARBA00038897"/>
    </source>
</evidence>
<organism evidence="11">
    <name type="scientific">freshwater metagenome</name>
    <dbReference type="NCBI Taxonomy" id="449393"/>
    <lineage>
        <taxon>unclassified sequences</taxon>
        <taxon>metagenomes</taxon>
        <taxon>ecological metagenomes</taxon>
    </lineage>
</organism>
<dbReference type="InterPro" id="IPR016164">
    <property type="entry name" value="FAD-linked_Oxase-like_C"/>
</dbReference>
<dbReference type="InterPro" id="IPR036318">
    <property type="entry name" value="FAD-bd_PCMH-like_sf"/>
</dbReference>
<dbReference type="EC" id="1.1.2.4" evidence="9"/>
<dbReference type="PANTHER" id="PTHR11748:SF111">
    <property type="entry name" value="D-LACTATE DEHYDROGENASE, MITOCHONDRIAL-RELATED"/>
    <property type="match status" value="1"/>
</dbReference>
<keyword evidence="7" id="KW-0560">Oxidoreductase</keyword>
<dbReference type="Gene3D" id="1.10.45.10">
    <property type="entry name" value="Vanillyl-alcohol Oxidase, Chain A, domain 4"/>
    <property type="match status" value="1"/>
</dbReference>
<dbReference type="FunFam" id="3.30.70.2740:FF:000001">
    <property type="entry name" value="D-lactate dehydrogenase mitochondrial"/>
    <property type="match status" value="1"/>
</dbReference>
<dbReference type="PROSITE" id="PS51387">
    <property type="entry name" value="FAD_PCMH"/>
    <property type="match status" value="1"/>
</dbReference>
<dbReference type="EMBL" id="CAEZZM010000091">
    <property type="protein sequence ID" value="CAB4765356.1"/>
    <property type="molecule type" value="Genomic_DNA"/>
</dbReference>
<dbReference type="Gene3D" id="3.30.465.10">
    <property type="match status" value="1"/>
</dbReference>
<dbReference type="InterPro" id="IPR016171">
    <property type="entry name" value="Vanillyl_alc_oxidase_C-sub2"/>
</dbReference>
<evidence type="ECO:0000256" key="4">
    <source>
        <dbReference type="ARBA" id="ARBA00022630"/>
    </source>
</evidence>
<protein>
    <recommendedName>
        <fullName evidence="9">D-lactate dehydrogenase (cytochrome)</fullName>
        <ecNumber evidence="9">1.1.2.4</ecNumber>
    </recommendedName>
</protein>
<comment type="subcellular location">
    <subcellularLocation>
        <location evidence="2">Mitochondrion</location>
    </subcellularLocation>
</comment>
<reference evidence="11" key="1">
    <citation type="submission" date="2020-05" db="EMBL/GenBank/DDBJ databases">
        <authorList>
            <person name="Chiriac C."/>
            <person name="Salcher M."/>
            <person name="Ghai R."/>
            <person name="Kavagutti S V."/>
        </authorList>
    </citation>
    <scope>NUCLEOTIDE SEQUENCE</scope>
</reference>
<comment type="similarity">
    <text evidence="3">Belongs to the FAD-binding oxidoreductase/transferase type 4 family.</text>
</comment>
<evidence type="ECO:0000256" key="6">
    <source>
        <dbReference type="ARBA" id="ARBA00022946"/>
    </source>
</evidence>
<evidence type="ECO:0000256" key="7">
    <source>
        <dbReference type="ARBA" id="ARBA00023002"/>
    </source>
</evidence>
<dbReference type="Pfam" id="PF02913">
    <property type="entry name" value="FAD-oxidase_C"/>
    <property type="match status" value="1"/>
</dbReference>
<dbReference type="SUPFAM" id="SSF56176">
    <property type="entry name" value="FAD-binding/transporter-associated domain-like"/>
    <property type="match status" value="1"/>
</dbReference>
<dbReference type="GO" id="GO:1903457">
    <property type="term" value="P:lactate catabolic process"/>
    <property type="evidence" value="ECO:0007669"/>
    <property type="project" value="TreeGrafter"/>
</dbReference>
<keyword evidence="8" id="KW-0496">Mitochondrion</keyword>
<proteinExistence type="inferred from homology"/>
<dbReference type="GO" id="GO:0005739">
    <property type="term" value="C:mitochondrion"/>
    <property type="evidence" value="ECO:0007669"/>
    <property type="project" value="UniProtKB-SubCell"/>
</dbReference>
<evidence type="ECO:0000313" key="11">
    <source>
        <dbReference type="EMBL" id="CAB4765356.1"/>
    </source>
</evidence>
<name>A0A6J6V0R3_9ZZZZ</name>
<evidence type="ECO:0000259" key="10">
    <source>
        <dbReference type="PROSITE" id="PS51387"/>
    </source>
</evidence>
<dbReference type="PANTHER" id="PTHR11748">
    <property type="entry name" value="D-LACTATE DEHYDROGENASE"/>
    <property type="match status" value="1"/>
</dbReference>
<dbReference type="AlphaFoldDB" id="A0A6J6V0R3"/>
<dbReference type="InterPro" id="IPR006094">
    <property type="entry name" value="Oxid_FAD_bind_N"/>
</dbReference>
<keyword evidence="5" id="KW-0274">FAD</keyword>
<evidence type="ECO:0000256" key="2">
    <source>
        <dbReference type="ARBA" id="ARBA00004173"/>
    </source>
</evidence>
<accession>A0A6J6V0R3</accession>
<evidence type="ECO:0000256" key="3">
    <source>
        <dbReference type="ARBA" id="ARBA00008000"/>
    </source>
</evidence>
<evidence type="ECO:0000256" key="8">
    <source>
        <dbReference type="ARBA" id="ARBA00023128"/>
    </source>
</evidence>
<gene>
    <name evidence="11" type="ORF">UFOPK2872_00802</name>
</gene>
<evidence type="ECO:0000256" key="1">
    <source>
        <dbReference type="ARBA" id="ARBA00001974"/>
    </source>
</evidence>